<dbReference type="Proteomes" id="UP000701698">
    <property type="component" value="Unassembled WGS sequence"/>
</dbReference>
<organism evidence="1 2">
    <name type="scientific">candidate division WWE3 bacterium</name>
    <dbReference type="NCBI Taxonomy" id="2053526"/>
    <lineage>
        <taxon>Bacteria</taxon>
        <taxon>Katanobacteria</taxon>
    </lineage>
</organism>
<accession>A0A955LH96</accession>
<evidence type="ECO:0000313" key="1">
    <source>
        <dbReference type="EMBL" id="MCA9390428.1"/>
    </source>
</evidence>
<sequence length="301" mass="33679">MKNTALNHHLLKSFQELQNDVEIRFAQKHHHAWNLLQKEKNVAEHYFAEGEKLAAAGILAGSLVMSSEPIAAWAETLNEPKDDQDKETTIQVTKPLPPKDEALKRAVKSALPSTPQPLPEDTSAMLTLRIQKLLNITAVSELDGFRLNTDYGFMGAEQHLPRFPGDALDQHDEYQASGITPQLGAFGYFANSKEEMTEETNLEEKYYVAVQSFLSPQYQENVYQYKNWLKHRKVLVINPSNGKAVVGVIGDAGPAEWTNKQFGGSPEIVHYLNSGTHHHNTPVVMLFIDDQENNVPLGPVN</sequence>
<reference evidence="1" key="2">
    <citation type="journal article" date="2021" name="Microbiome">
        <title>Successional dynamics and alternative stable states in a saline activated sludge microbial community over 9 years.</title>
        <authorList>
            <person name="Wang Y."/>
            <person name="Ye J."/>
            <person name="Ju F."/>
            <person name="Liu L."/>
            <person name="Boyd J.A."/>
            <person name="Deng Y."/>
            <person name="Parks D.H."/>
            <person name="Jiang X."/>
            <person name="Yin X."/>
            <person name="Woodcroft B.J."/>
            <person name="Tyson G.W."/>
            <person name="Hugenholtz P."/>
            <person name="Polz M.F."/>
            <person name="Zhang T."/>
        </authorList>
    </citation>
    <scope>NUCLEOTIDE SEQUENCE</scope>
    <source>
        <strain evidence="1">HKST-UBA01</strain>
    </source>
</reference>
<comment type="caution">
    <text evidence="1">The sequence shown here is derived from an EMBL/GenBank/DDBJ whole genome shotgun (WGS) entry which is preliminary data.</text>
</comment>
<dbReference type="AlphaFoldDB" id="A0A955LH96"/>
<reference evidence="1" key="1">
    <citation type="submission" date="2020-04" db="EMBL/GenBank/DDBJ databases">
        <authorList>
            <person name="Zhang T."/>
        </authorList>
    </citation>
    <scope>NUCLEOTIDE SEQUENCE</scope>
    <source>
        <strain evidence="1">HKST-UBA01</strain>
    </source>
</reference>
<dbReference type="EMBL" id="JAGQKX010000093">
    <property type="protein sequence ID" value="MCA9390428.1"/>
    <property type="molecule type" value="Genomic_DNA"/>
</dbReference>
<evidence type="ECO:0000313" key="2">
    <source>
        <dbReference type="Proteomes" id="UP000701698"/>
    </source>
</evidence>
<name>A0A955LH96_UNCKA</name>
<proteinExistence type="predicted"/>
<gene>
    <name evidence="1" type="ORF">KC571_03410</name>
</gene>
<protein>
    <submittedName>
        <fullName evidence="1">Uncharacterized protein</fullName>
    </submittedName>
</protein>